<feature type="domain" description="DUF632" evidence="2">
    <location>
        <begin position="486"/>
        <end position="806"/>
    </location>
</feature>
<evidence type="ECO:0000259" key="3">
    <source>
        <dbReference type="Pfam" id="PF04783"/>
    </source>
</evidence>
<feature type="compositionally biased region" description="Basic and acidic residues" evidence="1">
    <location>
        <begin position="133"/>
        <end position="152"/>
    </location>
</feature>
<dbReference type="Pfam" id="PF04782">
    <property type="entry name" value="DUF632"/>
    <property type="match status" value="1"/>
</dbReference>
<feature type="domain" description="DUF630" evidence="3">
    <location>
        <begin position="28"/>
        <end position="86"/>
    </location>
</feature>
<feature type="compositionally biased region" description="Low complexity" evidence="1">
    <location>
        <begin position="153"/>
        <end position="168"/>
    </location>
</feature>
<dbReference type="Pfam" id="PF04783">
    <property type="entry name" value="DUF630"/>
    <property type="match status" value="1"/>
</dbReference>
<feature type="region of interest" description="Disordered" evidence="1">
    <location>
        <begin position="319"/>
        <end position="356"/>
    </location>
</feature>
<protein>
    <recommendedName>
        <fullName evidence="6">DUF632 domain-containing protein</fullName>
    </recommendedName>
</protein>
<dbReference type="PANTHER" id="PTHR21450:SF2">
    <property type="entry name" value="FAMILY PROTEIN, PUTATIVE (DUF630 AND DUF632)-RELATED"/>
    <property type="match status" value="1"/>
</dbReference>
<comment type="caution">
    <text evidence="4">The sequence shown here is derived from an EMBL/GenBank/DDBJ whole genome shotgun (WGS) entry which is preliminary data.</text>
</comment>
<name>A0AAV5LK02_9ROSI</name>
<evidence type="ECO:0000256" key="1">
    <source>
        <dbReference type="SAM" id="MobiDB-lite"/>
    </source>
</evidence>
<organism evidence="4 5">
    <name type="scientific">Rubroshorea leprosula</name>
    <dbReference type="NCBI Taxonomy" id="152421"/>
    <lineage>
        <taxon>Eukaryota</taxon>
        <taxon>Viridiplantae</taxon>
        <taxon>Streptophyta</taxon>
        <taxon>Embryophyta</taxon>
        <taxon>Tracheophyta</taxon>
        <taxon>Spermatophyta</taxon>
        <taxon>Magnoliopsida</taxon>
        <taxon>eudicotyledons</taxon>
        <taxon>Gunneridae</taxon>
        <taxon>Pentapetalae</taxon>
        <taxon>rosids</taxon>
        <taxon>malvids</taxon>
        <taxon>Malvales</taxon>
        <taxon>Dipterocarpaceae</taxon>
        <taxon>Rubroshorea</taxon>
    </lineage>
</organism>
<accession>A0AAV5LK02</accession>
<dbReference type="AlphaFoldDB" id="A0AAV5LK02"/>
<feature type="compositionally biased region" description="Pro residues" evidence="1">
    <location>
        <begin position="287"/>
        <end position="296"/>
    </location>
</feature>
<feature type="compositionally biased region" description="Low complexity" evidence="1">
    <location>
        <begin position="319"/>
        <end position="330"/>
    </location>
</feature>
<feature type="region of interest" description="Disordered" evidence="1">
    <location>
        <begin position="263"/>
        <end position="296"/>
    </location>
</feature>
<keyword evidence="5" id="KW-1185">Reference proteome</keyword>
<dbReference type="InterPro" id="IPR006868">
    <property type="entry name" value="DUF630"/>
</dbReference>
<gene>
    <name evidence="4" type="ORF">SLEP1_g45709</name>
</gene>
<dbReference type="InterPro" id="IPR006867">
    <property type="entry name" value="DUF632"/>
</dbReference>
<evidence type="ECO:0000313" key="4">
    <source>
        <dbReference type="EMBL" id="GKV37714.1"/>
    </source>
</evidence>
<dbReference type="PANTHER" id="PTHR21450">
    <property type="entry name" value="PROTEIN ALTERED PHOSPHATE STARVATION RESPONSE 1"/>
    <property type="match status" value="1"/>
</dbReference>
<feature type="region of interest" description="Disordered" evidence="1">
    <location>
        <begin position="375"/>
        <end position="452"/>
    </location>
</feature>
<feature type="compositionally biased region" description="Polar residues" evidence="1">
    <location>
        <begin position="391"/>
        <end position="422"/>
    </location>
</feature>
<evidence type="ECO:0008006" key="6">
    <source>
        <dbReference type="Google" id="ProtNLM"/>
    </source>
</evidence>
<feature type="compositionally biased region" description="Low complexity" evidence="1">
    <location>
        <begin position="92"/>
        <end position="105"/>
    </location>
</feature>
<sequence length="938" mass="105577">MTVTIQLGFLVVNALDPSFSVVVIHFDMGCGGSKSDDLPVVKLCRERKEYIKAASDHRFALAVAHVNYFQSLREVGDAIRRFVDEELVLGDSSSLSDSPVLTLPSDDFKPSSKRKKHKGDGTHDSSSASIEDSSSRHVKLEKEQSDVEDSHLHLSSGSASILGSHSESPSSLGYTHTHFEGEEAAPSEPYGNGYSYPYPPQGNWEYPYPPQGNWEYPYPPPGNSTPHTYYMKKSATPSQSFVYQEPDSYSAYGYSGSTPYPNGGGFSGYPMGSPQGDYGGVQRNSPAAPPPAPPSPPSVSAWDFFNVFDSYDGGGYPGYYPQSRYGYGSSTSSPDSKEVRLREGIPELEDETEPEMLKTFYKQKKKMEEEMNNVNRNRNFGEGTSRAVPVQNGSEESTSSSKYFYFDATSTSNSKGVPSQDSKSPESGHIKFVGSSPDTIASKSPEEEHVKKKGVNFEVEEASVKEVESSKYSSLTTLSVHGTKDLREVVQEIRDEFEIASSYGKEVAVLLEVSRLPYQRRRTGFRVIFSRILYLVAPNILSSHSLPRSSIRLTSRTMKLAKDYHEAYGQDLNTRQGNISATLEKLYAWEKKLYKEVKDEERLRVIYEKKCKQLRMLDNHGAESSKIDAIQASIRKLLTKIDVSIKAVGVISIRIHKLRDEELQPQLTELIHGLTRMWKSLLRCHQKQFQAIMESKLRYLRANTGFQRDSGLKATLELEAELLDWCSRFNNWIATQKAYTESLNEWLMRCLTREQEVTADGVAPFSPSRLGAPPIFVICNDWFQAMDRISEKGVANAMQKFATSLRELWERQDEEQRQKTRAQYLSKDFEKRLRNLRMERERLQNDQDALSERTAASKVPSDSGISPLDDLKVDLDLMRKKLEEERARHKEAVKLVHNAASNSLQAGLIPIFEALGNFSSEALQAHEQVRLQHAATHR</sequence>
<evidence type="ECO:0000313" key="5">
    <source>
        <dbReference type="Proteomes" id="UP001054252"/>
    </source>
</evidence>
<proteinExistence type="predicted"/>
<reference evidence="4 5" key="1">
    <citation type="journal article" date="2021" name="Commun. Biol.">
        <title>The genome of Shorea leprosula (Dipterocarpaceae) highlights the ecological relevance of drought in aseasonal tropical rainforests.</title>
        <authorList>
            <person name="Ng K.K.S."/>
            <person name="Kobayashi M.J."/>
            <person name="Fawcett J.A."/>
            <person name="Hatakeyama M."/>
            <person name="Paape T."/>
            <person name="Ng C.H."/>
            <person name="Ang C.C."/>
            <person name="Tnah L.H."/>
            <person name="Lee C.T."/>
            <person name="Nishiyama T."/>
            <person name="Sese J."/>
            <person name="O'Brien M.J."/>
            <person name="Copetti D."/>
            <person name="Mohd Noor M.I."/>
            <person name="Ong R.C."/>
            <person name="Putra M."/>
            <person name="Sireger I.Z."/>
            <person name="Indrioko S."/>
            <person name="Kosugi Y."/>
            <person name="Izuno A."/>
            <person name="Isagi Y."/>
            <person name="Lee S.L."/>
            <person name="Shimizu K.K."/>
        </authorList>
    </citation>
    <scope>NUCLEOTIDE SEQUENCE [LARGE SCALE GENOMIC DNA]</scope>
    <source>
        <strain evidence="4">214</strain>
    </source>
</reference>
<dbReference type="EMBL" id="BPVZ01000124">
    <property type="protein sequence ID" value="GKV37714.1"/>
    <property type="molecule type" value="Genomic_DNA"/>
</dbReference>
<evidence type="ECO:0000259" key="2">
    <source>
        <dbReference type="Pfam" id="PF04782"/>
    </source>
</evidence>
<feature type="region of interest" description="Disordered" evidence="1">
    <location>
        <begin position="92"/>
        <end position="175"/>
    </location>
</feature>
<feature type="region of interest" description="Disordered" evidence="1">
    <location>
        <begin position="842"/>
        <end position="864"/>
    </location>
</feature>
<dbReference type="Proteomes" id="UP001054252">
    <property type="component" value="Unassembled WGS sequence"/>
</dbReference>
<feature type="compositionally biased region" description="Basic and acidic residues" evidence="1">
    <location>
        <begin position="335"/>
        <end position="345"/>
    </location>
</feature>